<feature type="binding site" evidence="8">
    <location>
        <position position="154"/>
    </location>
    <ligand>
        <name>Zn(2+)</name>
        <dbReference type="ChEBI" id="CHEBI:29105"/>
        <note>catalytic</note>
    </ligand>
</feature>
<evidence type="ECO:0000313" key="9">
    <source>
        <dbReference type="EMBL" id="MDT0581873.1"/>
    </source>
</evidence>
<keyword evidence="10" id="KW-1185">Reference proteome</keyword>
<gene>
    <name evidence="8 9" type="primary">ybeY</name>
    <name evidence="9" type="ORF">RM544_04940</name>
</gene>
<dbReference type="Gene3D" id="3.40.390.30">
    <property type="entry name" value="Metalloproteases ('zincins'), catalytic domain"/>
    <property type="match status" value="1"/>
</dbReference>
<reference evidence="9 10" key="1">
    <citation type="submission" date="2023-09" db="EMBL/GenBank/DDBJ databases">
        <authorList>
            <person name="Rey-Velasco X."/>
        </authorList>
    </citation>
    <scope>NUCLEOTIDE SEQUENCE [LARGE SCALE GENOMIC DNA]</scope>
    <source>
        <strain evidence="9 10">W409</strain>
    </source>
</reference>
<protein>
    <recommendedName>
        <fullName evidence="8">Endoribonuclease YbeY</fullName>
        <ecNumber evidence="8">3.1.-.-</ecNumber>
    </recommendedName>
</protein>
<dbReference type="GO" id="GO:0006364">
    <property type="term" value="P:rRNA processing"/>
    <property type="evidence" value="ECO:0007669"/>
    <property type="project" value="UniProtKB-UniRule"/>
</dbReference>
<organism evidence="9 10">
    <name type="scientific">Brumicola blandensis</name>
    <dbReference type="NCBI Taxonomy" id="3075611"/>
    <lineage>
        <taxon>Bacteria</taxon>
        <taxon>Pseudomonadati</taxon>
        <taxon>Pseudomonadota</taxon>
        <taxon>Gammaproteobacteria</taxon>
        <taxon>Alteromonadales</taxon>
        <taxon>Alteromonadaceae</taxon>
        <taxon>Brumicola</taxon>
    </lineage>
</organism>
<dbReference type="Pfam" id="PF02130">
    <property type="entry name" value="YbeY"/>
    <property type="match status" value="1"/>
</dbReference>
<feature type="binding site" evidence="8">
    <location>
        <position position="148"/>
    </location>
    <ligand>
        <name>Zn(2+)</name>
        <dbReference type="ChEBI" id="CHEBI:29105"/>
        <note>catalytic</note>
    </ligand>
</feature>
<evidence type="ECO:0000256" key="8">
    <source>
        <dbReference type="HAMAP-Rule" id="MF_00009"/>
    </source>
</evidence>
<evidence type="ECO:0000256" key="4">
    <source>
        <dbReference type="ARBA" id="ARBA00022723"/>
    </source>
</evidence>
<keyword evidence="5 8" id="KW-0255">Endonuclease</keyword>
<comment type="function">
    <text evidence="8">Single strand-specific metallo-endoribonuclease involved in late-stage 70S ribosome quality control and in maturation of the 3' terminus of the 16S rRNA.</text>
</comment>
<dbReference type="GO" id="GO:0004222">
    <property type="term" value="F:metalloendopeptidase activity"/>
    <property type="evidence" value="ECO:0007669"/>
    <property type="project" value="InterPro"/>
</dbReference>
<name>A0AAW8R117_9ALTE</name>
<dbReference type="PROSITE" id="PS01306">
    <property type="entry name" value="UPF0054"/>
    <property type="match status" value="1"/>
</dbReference>
<comment type="similarity">
    <text evidence="1 8">Belongs to the endoribonuclease YbeY family.</text>
</comment>
<dbReference type="InterPro" id="IPR002036">
    <property type="entry name" value="YbeY"/>
</dbReference>
<dbReference type="EC" id="3.1.-.-" evidence="8"/>
<evidence type="ECO:0000256" key="3">
    <source>
        <dbReference type="ARBA" id="ARBA00022722"/>
    </source>
</evidence>
<dbReference type="GO" id="GO:0005737">
    <property type="term" value="C:cytoplasm"/>
    <property type="evidence" value="ECO:0007669"/>
    <property type="project" value="UniProtKB-SubCell"/>
</dbReference>
<evidence type="ECO:0000256" key="2">
    <source>
        <dbReference type="ARBA" id="ARBA00022517"/>
    </source>
</evidence>
<evidence type="ECO:0000256" key="6">
    <source>
        <dbReference type="ARBA" id="ARBA00022801"/>
    </source>
</evidence>
<keyword evidence="3 8" id="KW-0540">Nuclease</keyword>
<dbReference type="InterPro" id="IPR020549">
    <property type="entry name" value="YbeY_CS"/>
</dbReference>
<dbReference type="Proteomes" id="UP001249020">
    <property type="component" value="Unassembled WGS sequence"/>
</dbReference>
<accession>A0AAW8R117</accession>
<dbReference type="GO" id="GO:0008270">
    <property type="term" value="F:zinc ion binding"/>
    <property type="evidence" value="ECO:0007669"/>
    <property type="project" value="UniProtKB-UniRule"/>
</dbReference>
<dbReference type="InterPro" id="IPR023091">
    <property type="entry name" value="MetalPrtase_cat_dom_sf_prd"/>
</dbReference>
<dbReference type="PANTHER" id="PTHR46986:SF1">
    <property type="entry name" value="ENDORIBONUCLEASE YBEY, CHLOROPLASTIC"/>
    <property type="match status" value="1"/>
</dbReference>
<dbReference type="NCBIfam" id="TIGR00043">
    <property type="entry name" value="rRNA maturation RNase YbeY"/>
    <property type="match status" value="1"/>
</dbReference>
<evidence type="ECO:0000256" key="1">
    <source>
        <dbReference type="ARBA" id="ARBA00010875"/>
    </source>
</evidence>
<dbReference type="EMBL" id="JAVRIE010000001">
    <property type="protein sequence ID" value="MDT0581873.1"/>
    <property type="molecule type" value="Genomic_DNA"/>
</dbReference>
<feature type="binding site" evidence="8">
    <location>
        <position position="144"/>
    </location>
    <ligand>
        <name>Zn(2+)</name>
        <dbReference type="ChEBI" id="CHEBI:29105"/>
        <note>catalytic</note>
    </ligand>
</feature>
<comment type="caution">
    <text evidence="9">The sequence shown here is derived from an EMBL/GenBank/DDBJ whole genome shotgun (WGS) entry which is preliminary data.</text>
</comment>
<comment type="subcellular location">
    <subcellularLocation>
        <location evidence="8">Cytoplasm</location>
    </subcellularLocation>
</comment>
<evidence type="ECO:0000256" key="7">
    <source>
        <dbReference type="ARBA" id="ARBA00022833"/>
    </source>
</evidence>
<dbReference type="SUPFAM" id="SSF55486">
    <property type="entry name" value="Metalloproteases ('zincins'), catalytic domain"/>
    <property type="match status" value="1"/>
</dbReference>
<keyword evidence="6 8" id="KW-0378">Hydrolase</keyword>
<keyword evidence="7 8" id="KW-0862">Zinc</keyword>
<keyword evidence="8" id="KW-0963">Cytoplasm</keyword>
<keyword evidence="8" id="KW-0698">rRNA processing</keyword>
<keyword evidence="4 8" id="KW-0479">Metal-binding</keyword>
<dbReference type="AlphaFoldDB" id="A0AAW8R117"/>
<comment type="cofactor">
    <cofactor evidence="8">
        <name>Zn(2+)</name>
        <dbReference type="ChEBI" id="CHEBI:29105"/>
    </cofactor>
    <text evidence="8">Binds 1 zinc ion.</text>
</comment>
<keyword evidence="2 8" id="KW-0690">Ribosome biogenesis</keyword>
<evidence type="ECO:0000256" key="5">
    <source>
        <dbReference type="ARBA" id="ARBA00022759"/>
    </source>
</evidence>
<dbReference type="GO" id="GO:0004521">
    <property type="term" value="F:RNA endonuclease activity"/>
    <property type="evidence" value="ECO:0007669"/>
    <property type="project" value="UniProtKB-UniRule"/>
</dbReference>
<sequence>MTINLDLQNVLERDSLEHDVPTSEQISGWLSLALVVLKEQQDALANHLEESNQPHQETQQQSDALESTFEVTVRICDSAESQQLNKDYRGKDKPTNVLSFVFEAPTHIDSPFLGDLVICAALVEREAKEQNKAILDHWAHLCIHGLLHLLGYDHIEEEEALEMENLETHVLAQLGIDDPYQDH</sequence>
<evidence type="ECO:0000313" key="10">
    <source>
        <dbReference type="Proteomes" id="UP001249020"/>
    </source>
</evidence>
<proteinExistence type="inferred from homology"/>
<dbReference type="PANTHER" id="PTHR46986">
    <property type="entry name" value="ENDORIBONUCLEASE YBEY, CHLOROPLASTIC"/>
    <property type="match status" value="1"/>
</dbReference>
<dbReference type="HAMAP" id="MF_00009">
    <property type="entry name" value="Endoribonucl_YbeY"/>
    <property type="match status" value="1"/>
</dbReference>